<protein>
    <submittedName>
        <fullName evidence="2">Putative LOC100201741 [Hydra vulgaris]</fullName>
    </submittedName>
</protein>
<dbReference type="EMBL" id="HACA01016104">
    <property type="protein sequence ID" value="CDW33465.1"/>
    <property type="molecule type" value="Transcribed_RNA"/>
</dbReference>
<feature type="compositionally biased region" description="Basic residues" evidence="1">
    <location>
        <begin position="267"/>
        <end position="278"/>
    </location>
</feature>
<proteinExistence type="predicted"/>
<accession>A0A0K2U600</accession>
<name>A0A0K2U600_LEPSM</name>
<reference evidence="2" key="1">
    <citation type="submission" date="2014-05" db="EMBL/GenBank/DDBJ databases">
        <authorList>
            <person name="Chronopoulou M."/>
        </authorList>
    </citation>
    <scope>NUCLEOTIDE SEQUENCE</scope>
    <source>
        <tissue evidence="2">Whole organism</tissue>
    </source>
</reference>
<evidence type="ECO:0000313" key="2">
    <source>
        <dbReference type="EMBL" id="CDW33465.1"/>
    </source>
</evidence>
<feature type="compositionally biased region" description="Polar residues" evidence="1">
    <location>
        <begin position="155"/>
        <end position="174"/>
    </location>
</feature>
<evidence type="ECO:0000256" key="1">
    <source>
        <dbReference type="SAM" id="MobiDB-lite"/>
    </source>
</evidence>
<feature type="compositionally biased region" description="Basic and acidic residues" evidence="1">
    <location>
        <begin position="302"/>
        <end position="312"/>
    </location>
</feature>
<feature type="region of interest" description="Disordered" evidence="1">
    <location>
        <begin position="149"/>
        <end position="177"/>
    </location>
</feature>
<organism evidence="2">
    <name type="scientific">Lepeophtheirus salmonis</name>
    <name type="common">Salmon louse</name>
    <name type="synonym">Caligus salmonis</name>
    <dbReference type="NCBI Taxonomy" id="72036"/>
    <lineage>
        <taxon>Eukaryota</taxon>
        <taxon>Metazoa</taxon>
        <taxon>Ecdysozoa</taxon>
        <taxon>Arthropoda</taxon>
        <taxon>Crustacea</taxon>
        <taxon>Multicrustacea</taxon>
        <taxon>Hexanauplia</taxon>
        <taxon>Copepoda</taxon>
        <taxon>Siphonostomatoida</taxon>
        <taxon>Caligidae</taxon>
        <taxon>Lepeophtheirus</taxon>
    </lineage>
</organism>
<sequence>MPPRKKKQKVVNPNAQPGIARSHLEQNFTVMPDSLKDLKNGHVLYFFTSCGRIRAETERHLCSHFSLLDEEDYSIAAVDSTLKSLVKKTLDKFKRLSNPKEFATFAKICDESFKLLPGVEERKQNYSDNNSQDSEPDSESLSPMIEYNEDEINPTPLNEETPVTASTRSSTNKLTPREQKLKKRLDFAIRSKVASVTQHRMQMAQLRTKLKVPKRVVNQTIMRKQNTIDLKDRKIKELKAKLRGNALFQELAQARVELLQLKRTHSQLIRSRKSKKKTTVSATQHQNVGRKLKNQSGGEGEVEVRDGKCKVT</sequence>
<dbReference type="AlphaFoldDB" id="A0A0K2U600"/>
<feature type="region of interest" description="Disordered" evidence="1">
    <location>
        <begin position="267"/>
        <end position="312"/>
    </location>
</feature>